<proteinExistence type="predicted"/>
<dbReference type="Proteomes" id="UP000646365">
    <property type="component" value="Unassembled WGS sequence"/>
</dbReference>
<reference evidence="1" key="1">
    <citation type="journal article" date="2014" name="Int. J. Syst. Evol. Microbiol.">
        <title>Complete genome sequence of Corynebacterium casei LMG S-19264T (=DSM 44701T), isolated from a smear-ripened cheese.</title>
        <authorList>
            <consortium name="US DOE Joint Genome Institute (JGI-PGF)"/>
            <person name="Walter F."/>
            <person name="Albersmeier A."/>
            <person name="Kalinowski J."/>
            <person name="Ruckert C."/>
        </authorList>
    </citation>
    <scope>NUCLEOTIDE SEQUENCE</scope>
    <source>
        <strain evidence="1">CGMCC 1.15725</strain>
    </source>
</reference>
<dbReference type="AlphaFoldDB" id="A0A8J2YQI1"/>
<gene>
    <name evidence="1" type="ORF">GCM10011611_08190</name>
</gene>
<keyword evidence="2" id="KW-1185">Reference proteome</keyword>
<accession>A0A8J2YQI1</accession>
<organism evidence="1 2">
    <name type="scientific">Aliidongia dinghuensis</name>
    <dbReference type="NCBI Taxonomy" id="1867774"/>
    <lineage>
        <taxon>Bacteria</taxon>
        <taxon>Pseudomonadati</taxon>
        <taxon>Pseudomonadota</taxon>
        <taxon>Alphaproteobacteria</taxon>
        <taxon>Rhodospirillales</taxon>
        <taxon>Dongiaceae</taxon>
        <taxon>Aliidongia</taxon>
    </lineage>
</organism>
<name>A0A8J2YQI1_9PROT</name>
<sequence>MAERRRVEQRMDRRLVIGATVVPPLHPIDLVDRIAVTRQIAHLFPLDHLANLYTAEPAAMRAIPARQAEPLPTPAAVDGFSDLRYTSPEMASNRFRIRFE</sequence>
<protein>
    <submittedName>
        <fullName evidence="1">Uncharacterized protein</fullName>
    </submittedName>
</protein>
<evidence type="ECO:0000313" key="1">
    <source>
        <dbReference type="EMBL" id="GGF05091.1"/>
    </source>
</evidence>
<evidence type="ECO:0000313" key="2">
    <source>
        <dbReference type="Proteomes" id="UP000646365"/>
    </source>
</evidence>
<dbReference type="EMBL" id="BMJQ01000002">
    <property type="protein sequence ID" value="GGF05091.1"/>
    <property type="molecule type" value="Genomic_DNA"/>
</dbReference>
<reference evidence="1" key="2">
    <citation type="submission" date="2020-09" db="EMBL/GenBank/DDBJ databases">
        <authorList>
            <person name="Sun Q."/>
            <person name="Zhou Y."/>
        </authorList>
    </citation>
    <scope>NUCLEOTIDE SEQUENCE</scope>
    <source>
        <strain evidence="1">CGMCC 1.15725</strain>
    </source>
</reference>
<comment type="caution">
    <text evidence="1">The sequence shown here is derived from an EMBL/GenBank/DDBJ whole genome shotgun (WGS) entry which is preliminary data.</text>
</comment>